<keyword evidence="7" id="KW-0175">Coiled coil</keyword>
<dbReference type="FunFam" id="3.30.160.20:FF:000004">
    <property type="entry name" value="Peptide chain release factor 1"/>
    <property type="match status" value="1"/>
</dbReference>
<keyword evidence="5" id="KW-0963">Cytoplasm</keyword>
<dbReference type="Proteomes" id="UP001139521">
    <property type="component" value="Unassembled WGS sequence"/>
</dbReference>
<dbReference type="InterPro" id="IPR004373">
    <property type="entry name" value="RF-1"/>
</dbReference>
<feature type="modified residue" description="N5-methylglutamine" evidence="5">
    <location>
        <position position="233"/>
    </location>
</feature>
<evidence type="ECO:0000256" key="7">
    <source>
        <dbReference type="SAM" id="Coils"/>
    </source>
</evidence>
<dbReference type="AlphaFoldDB" id="A0A9X1ZWK3"/>
<organism evidence="9 10">
    <name type="scientific">Zunongwangia pacifica</name>
    <dbReference type="NCBI Taxonomy" id="2911062"/>
    <lineage>
        <taxon>Bacteria</taxon>
        <taxon>Pseudomonadati</taxon>
        <taxon>Bacteroidota</taxon>
        <taxon>Flavobacteriia</taxon>
        <taxon>Flavobacteriales</taxon>
        <taxon>Flavobacteriaceae</taxon>
        <taxon>Zunongwangia</taxon>
    </lineage>
</organism>
<evidence type="ECO:0000256" key="3">
    <source>
        <dbReference type="ARBA" id="ARBA00022481"/>
    </source>
</evidence>
<dbReference type="InterPro" id="IPR050057">
    <property type="entry name" value="Prokaryotic/Mito_RF"/>
</dbReference>
<evidence type="ECO:0000256" key="5">
    <source>
        <dbReference type="HAMAP-Rule" id="MF_00093"/>
    </source>
</evidence>
<evidence type="ECO:0000313" key="10">
    <source>
        <dbReference type="Proteomes" id="UP001139521"/>
    </source>
</evidence>
<comment type="caution">
    <text evidence="9">The sequence shown here is derived from an EMBL/GenBank/DDBJ whole genome shotgun (WGS) entry which is preliminary data.</text>
</comment>
<comment type="function">
    <text evidence="1 5">Peptide chain release factor 1 directs the termination of translation in response to the peptide chain termination codons UAG and UAA.</text>
</comment>
<dbReference type="EMBL" id="JAKHSK010000005">
    <property type="protein sequence ID" value="MCL6217661.1"/>
    <property type="molecule type" value="Genomic_DNA"/>
</dbReference>
<dbReference type="GO" id="GO:0005737">
    <property type="term" value="C:cytoplasm"/>
    <property type="evidence" value="ECO:0007669"/>
    <property type="project" value="UniProtKB-SubCell"/>
</dbReference>
<keyword evidence="10" id="KW-1185">Reference proteome</keyword>
<dbReference type="Gene3D" id="6.10.140.1950">
    <property type="match status" value="1"/>
</dbReference>
<dbReference type="HAMAP" id="MF_00093">
    <property type="entry name" value="Rel_fac_1"/>
    <property type="match status" value="1"/>
</dbReference>
<accession>A0A9X1ZWK3</accession>
<proteinExistence type="inferred from homology"/>
<dbReference type="NCBIfam" id="NF001859">
    <property type="entry name" value="PRK00591.1"/>
    <property type="match status" value="1"/>
</dbReference>
<keyword evidence="4 5" id="KW-0648">Protein biosynthesis</keyword>
<comment type="similarity">
    <text evidence="2 5">Belongs to the prokaryotic/mitochondrial release factor family.</text>
</comment>
<dbReference type="Pfam" id="PF03462">
    <property type="entry name" value="PCRF"/>
    <property type="match status" value="1"/>
</dbReference>
<dbReference type="NCBIfam" id="TIGR00019">
    <property type="entry name" value="prfA"/>
    <property type="match status" value="1"/>
</dbReference>
<feature type="coiled-coil region" evidence="7">
    <location>
        <begin position="41"/>
        <end position="94"/>
    </location>
</feature>
<evidence type="ECO:0000256" key="1">
    <source>
        <dbReference type="ARBA" id="ARBA00002986"/>
    </source>
</evidence>
<dbReference type="Pfam" id="PF00472">
    <property type="entry name" value="RF-1"/>
    <property type="match status" value="1"/>
</dbReference>
<dbReference type="FunFam" id="3.30.70.1660:FF:000002">
    <property type="entry name" value="Peptide chain release factor 1"/>
    <property type="match status" value="1"/>
</dbReference>
<feature type="domain" description="Peptide chain release factor" evidence="8">
    <location>
        <begin position="62"/>
        <end position="177"/>
    </location>
</feature>
<dbReference type="SMART" id="SM00937">
    <property type="entry name" value="PCRF"/>
    <property type="match status" value="1"/>
</dbReference>
<evidence type="ECO:0000313" key="9">
    <source>
        <dbReference type="EMBL" id="MCL6217661.1"/>
    </source>
</evidence>
<gene>
    <name evidence="5 9" type="primary">prfA</name>
    <name evidence="9" type="ORF">L1967_05065</name>
</gene>
<dbReference type="PANTHER" id="PTHR43804">
    <property type="entry name" value="LD18447P"/>
    <property type="match status" value="1"/>
</dbReference>
<dbReference type="InterPro" id="IPR045853">
    <property type="entry name" value="Pep_chain_release_fac_I_sf"/>
</dbReference>
<dbReference type="RefSeq" id="WP_249600641.1">
    <property type="nucleotide sequence ID" value="NZ_JAKHSK010000005.1"/>
</dbReference>
<dbReference type="Gene3D" id="3.30.160.20">
    <property type="match status" value="1"/>
</dbReference>
<comment type="subcellular location">
    <subcellularLocation>
        <location evidence="5">Cytoplasm</location>
    </subcellularLocation>
</comment>
<dbReference type="SUPFAM" id="SSF75620">
    <property type="entry name" value="Release factor"/>
    <property type="match status" value="1"/>
</dbReference>
<evidence type="ECO:0000256" key="6">
    <source>
        <dbReference type="NCBIfam" id="TIGR00019"/>
    </source>
</evidence>
<sequence length="358" mass="40967">MLEKLNIVKQRFDEVNDLIIQPDIISDQKRYVELNKEYKDLRALMNERERYIELTENLKEAEEIIADGSDPEMTEMAKLQQEEAKEELPALEEKIRMMLVPKDPEDAKNVVMEIRAGTGGDEASIFAGDLYRMYTKYVESKGWSHNIVDFSEGTSGGFKEMIFEISGEDVYGTMKFEAGVHRVQRVPQTETQGRVHTSAATVMVLPEAEEFDVEIDPKDVRIDYFCSSGPGGQSVNTTYSAVRLTHEPTGLVAQCQDQKSQHKNREKAFRVLRSRLYEMELAKKMEADAAKRNSMVSSGDRSAKIRTYNYPQGRVTDHRINLTLYDLSNIVNGDIQKIIDELRLVENTEKLKENSDIF</sequence>
<dbReference type="Gene3D" id="3.30.70.1660">
    <property type="match status" value="1"/>
</dbReference>
<name>A0A9X1ZWK3_9FLAO</name>
<dbReference type="InterPro" id="IPR005139">
    <property type="entry name" value="PCRF"/>
</dbReference>
<keyword evidence="3 5" id="KW-0488">Methylation</keyword>
<evidence type="ECO:0000259" key="8">
    <source>
        <dbReference type="SMART" id="SM00937"/>
    </source>
</evidence>
<dbReference type="PANTHER" id="PTHR43804:SF7">
    <property type="entry name" value="LD18447P"/>
    <property type="match status" value="1"/>
</dbReference>
<dbReference type="InterPro" id="IPR000352">
    <property type="entry name" value="Pep_chain_release_fac_I"/>
</dbReference>
<reference evidence="9" key="1">
    <citation type="submission" date="2022-01" db="EMBL/GenBank/DDBJ databases">
        <title>Genome sequencing of Zunongwangia sp. M21534 genome.</title>
        <authorList>
            <person name="Chen Y."/>
            <person name="Dong C."/>
            <person name="Shao Z."/>
        </authorList>
    </citation>
    <scope>NUCLEOTIDE SEQUENCE</scope>
    <source>
        <strain evidence="9">MCCC M21534</strain>
    </source>
</reference>
<evidence type="ECO:0000256" key="4">
    <source>
        <dbReference type="ARBA" id="ARBA00022917"/>
    </source>
</evidence>
<protein>
    <recommendedName>
        <fullName evidence="5 6">Peptide chain release factor 1</fullName>
        <shortName evidence="5">RF-1</shortName>
    </recommendedName>
</protein>
<dbReference type="GO" id="GO:0016149">
    <property type="term" value="F:translation release factor activity, codon specific"/>
    <property type="evidence" value="ECO:0007669"/>
    <property type="project" value="UniProtKB-UniRule"/>
</dbReference>
<evidence type="ECO:0000256" key="2">
    <source>
        <dbReference type="ARBA" id="ARBA00010835"/>
    </source>
</evidence>
<comment type="PTM">
    <text evidence="5">Methylated by PrmC. Methylation increases the termination efficiency of RF1.</text>
</comment>